<evidence type="ECO:0000256" key="1">
    <source>
        <dbReference type="SAM" id="Phobius"/>
    </source>
</evidence>
<keyword evidence="1" id="KW-1133">Transmembrane helix</keyword>
<dbReference type="EMBL" id="CP076133">
    <property type="protein sequence ID" value="QWG04637.1"/>
    <property type="molecule type" value="Genomic_DNA"/>
</dbReference>
<gene>
    <name evidence="2" type="ORF">KMW28_27445</name>
</gene>
<organism evidence="2 3">
    <name type="scientific">Flammeovirga yaeyamensis</name>
    <dbReference type="NCBI Taxonomy" id="367791"/>
    <lineage>
        <taxon>Bacteria</taxon>
        <taxon>Pseudomonadati</taxon>
        <taxon>Bacteroidota</taxon>
        <taxon>Cytophagia</taxon>
        <taxon>Cytophagales</taxon>
        <taxon>Flammeovirgaceae</taxon>
        <taxon>Flammeovirga</taxon>
    </lineage>
</organism>
<sequence>MDSFRKYFVGAIIGVFPFVALFYHVFVSLQVYKIEGALLGFIALITPVISDAVWLVYSILTQGVHLYHILGVIGVFFGYLWLKHGRNRKINSTS</sequence>
<accession>A0AAX1NBQ8</accession>
<name>A0AAX1NBQ8_9BACT</name>
<feature type="transmembrane region" description="Helical" evidence="1">
    <location>
        <begin position="66"/>
        <end position="82"/>
    </location>
</feature>
<protein>
    <submittedName>
        <fullName evidence="2">Uncharacterized protein</fullName>
    </submittedName>
</protein>
<dbReference type="AlphaFoldDB" id="A0AAX1NBQ8"/>
<feature type="transmembrane region" description="Helical" evidence="1">
    <location>
        <begin position="6"/>
        <end position="26"/>
    </location>
</feature>
<dbReference type="KEGG" id="fya:KMW28_27445"/>
<proteinExistence type="predicted"/>
<keyword evidence="1" id="KW-0812">Transmembrane</keyword>
<keyword evidence="1" id="KW-0472">Membrane</keyword>
<evidence type="ECO:0000313" key="2">
    <source>
        <dbReference type="EMBL" id="QWG04637.1"/>
    </source>
</evidence>
<keyword evidence="3" id="KW-1185">Reference proteome</keyword>
<dbReference type="Proteomes" id="UP000678679">
    <property type="component" value="Chromosome 2"/>
</dbReference>
<dbReference type="RefSeq" id="WP_169665527.1">
    <property type="nucleotide sequence ID" value="NZ_CP076133.1"/>
</dbReference>
<evidence type="ECO:0000313" key="3">
    <source>
        <dbReference type="Proteomes" id="UP000678679"/>
    </source>
</evidence>
<reference evidence="2 3" key="1">
    <citation type="submission" date="2021-05" db="EMBL/GenBank/DDBJ databases">
        <title>Comparative genomic studies on the polysaccharide-degrading batcterial strains of the Flammeovirga genus.</title>
        <authorList>
            <person name="Zewei F."/>
            <person name="Zheng Z."/>
            <person name="Yu L."/>
            <person name="Ruyue G."/>
            <person name="Yanhong M."/>
            <person name="Yuanyuan C."/>
            <person name="Jingyan G."/>
            <person name="Wenjun H."/>
        </authorList>
    </citation>
    <scope>NUCLEOTIDE SEQUENCE [LARGE SCALE GENOMIC DNA]</scope>
    <source>
        <strain evidence="2 3">NBRC:100898</strain>
    </source>
</reference>
<feature type="transmembrane region" description="Helical" evidence="1">
    <location>
        <begin position="38"/>
        <end position="60"/>
    </location>
</feature>